<dbReference type="AlphaFoldDB" id="A0A370X6U2"/>
<proteinExistence type="predicted"/>
<reference evidence="1 2" key="1">
    <citation type="submission" date="2018-07" db="EMBL/GenBank/DDBJ databases">
        <title>Dyella monticola sp. nov. and Dyella psychrodurans sp. nov. isolated from monsoon evergreen broad-leaved forest soil of Dinghu Mountain, China.</title>
        <authorList>
            <person name="Gao Z."/>
            <person name="Qiu L."/>
        </authorList>
    </citation>
    <scope>NUCLEOTIDE SEQUENCE [LARGE SCALE GENOMIC DNA]</scope>
    <source>
        <strain evidence="1 2">4MSK11</strain>
    </source>
</reference>
<evidence type="ECO:0008006" key="3">
    <source>
        <dbReference type="Google" id="ProtNLM"/>
    </source>
</evidence>
<dbReference type="Proteomes" id="UP000255334">
    <property type="component" value="Unassembled WGS sequence"/>
</dbReference>
<dbReference type="RefSeq" id="WP_115477960.1">
    <property type="nucleotide sequence ID" value="NZ_QRBF01000003.1"/>
</dbReference>
<gene>
    <name evidence="1" type="ORF">DWU99_10415</name>
</gene>
<evidence type="ECO:0000313" key="1">
    <source>
        <dbReference type="EMBL" id="RDS84159.1"/>
    </source>
</evidence>
<keyword evidence="2" id="KW-1185">Reference proteome</keyword>
<evidence type="ECO:0000313" key="2">
    <source>
        <dbReference type="Proteomes" id="UP000255334"/>
    </source>
</evidence>
<name>A0A370X6U2_9GAMM</name>
<accession>A0A370X6U2</accession>
<dbReference type="EMBL" id="QRBF01000003">
    <property type="protein sequence ID" value="RDS84159.1"/>
    <property type="molecule type" value="Genomic_DNA"/>
</dbReference>
<dbReference type="OrthoDB" id="8266045at2"/>
<protein>
    <recommendedName>
        <fullName evidence="3">Phasin family protein</fullName>
    </recommendedName>
</protein>
<organism evidence="1 2">
    <name type="scientific">Dyella psychrodurans</name>
    <dbReference type="NCBI Taxonomy" id="1927960"/>
    <lineage>
        <taxon>Bacteria</taxon>
        <taxon>Pseudomonadati</taxon>
        <taxon>Pseudomonadota</taxon>
        <taxon>Gammaproteobacteria</taxon>
        <taxon>Lysobacterales</taxon>
        <taxon>Rhodanobacteraceae</taxon>
        <taxon>Dyella</taxon>
    </lineage>
</organism>
<sequence length="146" mass="16079">MSVTAKTGVPLDVYKANLQFALRTSKLLKECGQCWIYTFGYMVGENIEETQEEIDKIARNDDPQSLTANPGEALMRLAQAHVSNAQSMAQVAITSHTLFVTGLRDAFQIWQHDTAKAMGHSEAMSSFHAAMNALFSELTAKNTHEG</sequence>
<comment type="caution">
    <text evidence="1">The sequence shown here is derived from an EMBL/GenBank/DDBJ whole genome shotgun (WGS) entry which is preliminary data.</text>
</comment>